<dbReference type="PANTHER" id="PTHR23292:SF1">
    <property type="entry name" value="LITAF DOMAIN-CONTAINING PROTEIN"/>
    <property type="match status" value="1"/>
</dbReference>
<name>A0A9P1IJC0_9PELO</name>
<keyword evidence="6" id="KW-0862">Zinc</keyword>
<dbReference type="Proteomes" id="UP001152747">
    <property type="component" value="Unassembled WGS sequence"/>
</dbReference>
<comment type="subcellular location">
    <subcellularLocation>
        <location evidence="2">Endosome membrane</location>
        <topology evidence="2">Peripheral membrane protein</topology>
    </subcellularLocation>
    <subcellularLocation>
        <location evidence="1">Late endosome membrane</location>
    </subcellularLocation>
    <subcellularLocation>
        <location evidence="3">Lysosome membrane</location>
        <topology evidence="3">Peripheral membrane protein</topology>
        <orientation evidence="3">Cytoplasmic side</orientation>
    </subcellularLocation>
</comment>
<evidence type="ECO:0000259" key="9">
    <source>
        <dbReference type="PROSITE" id="PS51837"/>
    </source>
</evidence>
<feature type="transmembrane region" description="Helical" evidence="8">
    <location>
        <begin position="59"/>
        <end position="80"/>
    </location>
</feature>
<evidence type="ECO:0000256" key="2">
    <source>
        <dbReference type="ARBA" id="ARBA00004481"/>
    </source>
</evidence>
<dbReference type="AlphaFoldDB" id="A0A9P1IJC0"/>
<dbReference type="InterPro" id="IPR006629">
    <property type="entry name" value="LITAF"/>
</dbReference>
<comment type="caution">
    <text evidence="10">The sequence shown here is derived from an EMBL/GenBank/DDBJ whole genome shotgun (WGS) entry which is preliminary data.</text>
</comment>
<feature type="domain" description="LITAF" evidence="9">
    <location>
        <begin position="23"/>
        <end position="105"/>
    </location>
</feature>
<dbReference type="EMBL" id="CANHGI010000003">
    <property type="protein sequence ID" value="CAI5445680.1"/>
    <property type="molecule type" value="Genomic_DNA"/>
</dbReference>
<evidence type="ECO:0000256" key="1">
    <source>
        <dbReference type="ARBA" id="ARBA00004414"/>
    </source>
</evidence>
<dbReference type="OrthoDB" id="4713066at2759"/>
<evidence type="ECO:0000256" key="6">
    <source>
        <dbReference type="ARBA" id="ARBA00022833"/>
    </source>
</evidence>
<comment type="similarity">
    <text evidence="4">Belongs to the CDIP1/LITAF family.</text>
</comment>
<keyword evidence="5" id="KW-0479">Metal-binding</keyword>
<evidence type="ECO:0000256" key="8">
    <source>
        <dbReference type="SAM" id="Phobius"/>
    </source>
</evidence>
<protein>
    <recommendedName>
        <fullName evidence="9">LITAF domain-containing protein</fullName>
    </recommendedName>
</protein>
<keyword evidence="8" id="KW-0812">Transmembrane</keyword>
<gene>
    <name evidence="10" type="ORF">CAMP_LOCUS8317</name>
</gene>
<sequence length="105" mass="11967">MEKQPIASAPPEYYPIVQQPLPCQIIVVQPNKTAPKFESYQEFCFKCQQVVQTRVKHKFGCCSILTLLFGLIIFAPIALLSCCNFVKDSRHFCPNCETLLATKKR</sequence>
<evidence type="ECO:0000313" key="10">
    <source>
        <dbReference type="EMBL" id="CAI5445680.1"/>
    </source>
</evidence>
<dbReference type="SMART" id="SM00714">
    <property type="entry name" value="LITAF"/>
    <property type="match status" value="1"/>
</dbReference>
<evidence type="ECO:0000256" key="7">
    <source>
        <dbReference type="ARBA" id="ARBA00023136"/>
    </source>
</evidence>
<keyword evidence="7 8" id="KW-0472">Membrane</keyword>
<dbReference type="InterPro" id="IPR037519">
    <property type="entry name" value="LITAF_fam"/>
</dbReference>
<keyword evidence="11" id="KW-1185">Reference proteome</keyword>
<evidence type="ECO:0000256" key="5">
    <source>
        <dbReference type="ARBA" id="ARBA00022723"/>
    </source>
</evidence>
<dbReference type="PANTHER" id="PTHR23292">
    <property type="entry name" value="LIPOPOLYSACCHARIDE-INDUCED TUMOR NECROSIS FACTOR-ALPHA FACTOR"/>
    <property type="match status" value="1"/>
</dbReference>
<dbReference type="Pfam" id="PF10601">
    <property type="entry name" value="zf-LITAF-like"/>
    <property type="match status" value="1"/>
</dbReference>
<dbReference type="PROSITE" id="PS51837">
    <property type="entry name" value="LITAF"/>
    <property type="match status" value="1"/>
</dbReference>
<keyword evidence="8" id="KW-1133">Transmembrane helix</keyword>
<dbReference type="GO" id="GO:0005765">
    <property type="term" value="C:lysosomal membrane"/>
    <property type="evidence" value="ECO:0007669"/>
    <property type="project" value="UniProtKB-SubCell"/>
</dbReference>
<reference evidence="10" key="1">
    <citation type="submission" date="2022-11" db="EMBL/GenBank/DDBJ databases">
        <authorList>
            <person name="Kikuchi T."/>
        </authorList>
    </citation>
    <scope>NUCLEOTIDE SEQUENCE</scope>
    <source>
        <strain evidence="10">PS1010</strain>
    </source>
</reference>
<dbReference type="GO" id="GO:0008270">
    <property type="term" value="F:zinc ion binding"/>
    <property type="evidence" value="ECO:0007669"/>
    <property type="project" value="TreeGrafter"/>
</dbReference>
<evidence type="ECO:0000256" key="4">
    <source>
        <dbReference type="ARBA" id="ARBA00005975"/>
    </source>
</evidence>
<dbReference type="GO" id="GO:0031902">
    <property type="term" value="C:late endosome membrane"/>
    <property type="evidence" value="ECO:0007669"/>
    <property type="project" value="UniProtKB-SubCell"/>
</dbReference>
<evidence type="ECO:0000313" key="11">
    <source>
        <dbReference type="Proteomes" id="UP001152747"/>
    </source>
</evidence>
<organism evidence="10 11">
    <name type="scientific">Caenorhabditis angaria</name>
    <dbReference type="NCBI Taxonomy" id="860376"/>
    <lineage>
        <taxon>Eukaryota</taxon>
        <taxon>Metazoa</taxon>
        <taxon>Ecdysozoa</taxon>
        <taxon>Nematoda</taxon>
        <taxon>Chromadorea</taxon>
        <taxon>Rhabditida</taxon>
        <taxon>Rhabditina</taxon>
        <taxon>Rhabditomorpha</taxon>
        <taxon>Rhabditoidea</taxon>
        <taxon>Rhabditidae</taxon>
        <taxon>Peloderinae</taxon>
        <taxon>Caenorhabditis</taxon>
    </lineage>
</organism>
<evidence type="ECO:0000256" key="3">
    <source>
        <dbReference type="ARBA" id="ARBA00004630"/>
    </source>
</evidence>
<accession>A0A9P1IJC0</accession>
<proteinExistence type="inferred from homology"/>